<reference evidence="4 5" key="1">
    <citation type="submission" date="2020-08" db="EMBL/GenBank/DDBJ databases">
        <title>Sequencing the genomes of 1000 actinobacteria strains.</title>
        <authorList>
            <person name="Klenk H.-P."/>
        </authorList>
    </citation>
    <scope>NUCLEOTIDE SEQUENCE [LARGE SCALE GENOMIC DNA]</scope>
    <source>
        <strain evidence="4 5">DSM 43768</strain>
    </source>
</reference>
<evidence type="ECO:0000313" key="5">
    <source>
        <dbReference type="Proteomes" id="UP000565579"/>
    </source>
</evidence>
<proteinExistence type="predicted"/>
<keyword evidence="5" id="KW-1185">Reference proteome</keyword>
<keyword evidence="1 2" id="KW-0732">Signal</keyword>
<sequence length="490" mass="51729">MTTRQGNTPYTRILSSLLTVPVVALGMVAASSAPAAAATRSTIVSIAQDELGDSSRNHEASSKCNFYTGYMRDWKPSSGCPSSDGVQWRQSDWCADFAEYVWMKAGVSDAAKGDGNTITGWAESFREYGVKHGTWHSRGSGYTPQPGDAIVFDWGGDGGIDHVGLVRSANSSTVYTIEGNTDNGRIASHSRSRSSGDIVGYSSPVGVDDSEPMIGNSVTGDSYADLLAVDSGGKMMLYSNNFARDNGQPYTGSTPREVGHGWAASTRVIPADVTGDGFTDLLAVDSAGKMMLYSNNFARDNGQPYTGGTPREVGHGWAASTRIIPADVTGDGFTDLLAVDSAGKMMLYSNNFARDNGQPYTGGTPREVGHGWAASTRIIPADVTGDGFTDLLAVDSGGKMMLYSNNFARDNGQPFTGGTPREVGHGWAASTRIIPADVTGDGFTDLLAVDSAGKMMLYSNNFVRDNGQPFTGGTPREVGHGWAASTRILV</sequence>
<dbReference type="AlphaFoldDB" id="A0A7X0NY38"/>
<protein>
    <recommendedName>
        <fullName evidence="3">Peptidase C51 domain-containing protein</fullName>
    </recommendedName>
</protein>
<evidence type="ECO:0000313" key="4">
    <source>
        <dbReference type="EMBL" id="MBB6551778.1"/>
    </source>
</evidence>
<comment type="caution">
    <text evidence="4">The sequence shown here is derived from an EMBL/GenBank/DDBJ whole genome shotgun (WGS) entry which is preliminary data.</text>
</comment>
<dbReference type="Proteomes" id="UP000565579">
    <property type="component" value="Unassembled WGS sequence"/>
</dbReference>
<accession>A0A7X0NY38</accession>
<dbReference type="PANTHER" id="PTHR44103">
    <property type="entry name" value="PROPROTEIN CONVERTASE P"/>
    <property type="match status" value="1"/>
</dbReference>
<gene>
    <name evidence="4" type="ORF">HD593_006573</name>
</gene>
<dbReference type="EMBL" id="JACHMI010000001">
    <property type="protein sequence ID" value="MBB6551778.1"/>
    <property type="molecule type" value="Genomic_DNA"/>
</dbReference>
<dbReference type="RefSeq" id="WP_185105787.1">
    <property type="nucleotide sequence ID" value="NZ_BAAAXY010000058.1"/>
</dbReference>
<feature type="signal peptide" evidence="2">
    <location>
        <begin position="1"/>
        <end position="37"/>
    </location>
</feature>
<feature type="chain" id="PRO_5038722515" description="Peptidase C51 domain-containing protein" evidence="2">
    <location>
        <begin position="38"/>
        <end position="490"/>
    </location>
</feature>
<dbReference type="PROSITE" id="PS50911">
    <property type="entry name" value="CHAP"/>
    <property type="match status" value="1"/>
</dbReference>
<dbReference type="InterPro" id="IPR013517">
    <property type="entry name" value="FG-GAP"/>
</dbReference>
<dbReference type="PANTHER" id="PTHR44103:SF1">
    <property type="entry name" value="PROPROTEIN CONVERTASE P"/>
    <property type="match status" value="1"/>
</dbReference>
<dbReference type="Pfam" id="PF13517">
    <property type="entry name" value="FG-GAP_3"/>
    <property type="match status" value="2"/>
</dbReference>
<evidence type="ECO:0000259" key="3">
    <source>
        <dbReference type="PROSITE" id="PS50911"/>
    </source>
</evidence>
<name>A0A7X0NY38_9ACTN</name>
<dbReference type="Gene3D" id="3.90.1720.10">
    <property type="entry name" value="endopeptidase domain like (from Nostoc punctiforme)"/>
    <property type="match status" value="1"/>
</dbReference>
<evidence type="ECO:0000256" key="2">
    <source>
        <dbReference type="SAM" id="SignalP"/>
    </source>
</evidence>
<feature type="domain" description="Peptidase C51" evidence="3">
    <location>
        <begin position="69"/>
        <end position="203"/>
    </location>
</feature>
<dbReference type="InterPro" id="IPR028994">
    <property type="entry name" value="Integrin_alpha_N"/>
</dbReference>
<dbReference type="InterPro" id="IPR007921">
    <property type="entry name" value="CHAP_dom"/>
</dbReference>
<organism evidence="4 5">
    <name type="scientific">Nonomuraea rubra</name>
    <dbReference type="NCBI Taxonomy" id="46180"/>
    <lineage>
        <taxon>Bacteria</taxon>
        <taxon>Bacillati</taxon>
        <taxon>Actinomycetota</taxon>
        <taxon>Actinomycetes</taxon>
        <taxon>Streptosporangiales</taxon>
        <taxon>Streptosporangiaceae</taxon>
        <taxon>Nonomuraea</taxon>
    </lineage>
</organism>
<dbReference type="SUPFAM" id="SSF69318">
    <property type="entry name" value="Integrin alpha N-terminal domain"/>
    <property type="match status" value="1"/>
</dbReference>
<evidence type="ECO:0000256" key="1">
    <source>
        <dbReference type="ARBA" id="ARBA00022729"/>
    </source>
</evidence>
<dbReference type="Pfam" id="PF05257">
    <property type="entry name" value="CHAP"/>
    <property type="match status" value="1"/>
</dbReference>